<keyword evidence="4" id="KW-0029">Amino-acid transport</keyword>
<proteinExistence type="inferred from homology"/>
<dbReference type="Pfam" id="PF13458">
    <property type="entry name" value="Peripla_BP_6"/>
    <property type="match status" value="1"/>
</dbReference>
<dbReference type="EMBL" id="LLXX01000143">
    <property type="protein sequence ID" value="KRR03103.1"/>
    <property type="molecule type" value="Genomic_DNA"/>
</dbReference>
<dbReference type="InterPro" id="IPR000709">
    <property type="entry name" value="Leu_Ile_Val-bd"/>
</dbReference>
<comment type="caution">
    <text evidence="6">The sequence shown here is derived from an EMBL/GenBank/DDBJ whole genome shotgun (WGS) entry which is preliminary data.</text>
</comment>
<organism evidence="6 7">
    <name type="scientific">Bradyrhizobium valentinum</name>
    <dbReference type="NCBI Taxonomy" id="1518501"/>
    <lineage>
        <taxon>Bacteria</taxon>
        <taxon>Pseudomonadati</taxon>
        <taxon>Pseudomonadota</taxon>
        <taxon>Alphaproteobacteria</taxon>
        <taxon>Hyphomicrobiales</taxon>
        <taxon>Nitrobacteraceae</taxon>
        <taxon>Bradyrhizobium</taxon>
    </lineage>
</organism>
<dbReference type="PRINTS" id="PR00337">
    <property type="entry name" value="LEUILEVALBP"/>
</dbReference>
<evidence type="ECO:0000256" key="1">
    <source>
        <dbReference type="ARBA" id="ARBA00010062"/>
    </source>
</evidence>
<evidence type="ECO:0000256" key="4">
    <source>
        <dbReference type="ARBA" id="ARBA00022970"/>
    </source>
</evidence>
<keyword evidence="7" id="KW-1185">Reference proteome</keyword>
<gene>
    <name evidence="6" type="ORF">CP49_03915</name>
</gene>
<evidence type="ECO:0000256" key="3">
    <source>
        <dbReference type="ARBA" id="ARBA00022729"/>
    </source>
</evidence>
<dbReference type="CDD" id="cd06340">
    <property type="entry name" value="PBP1_ABC_ligand_binding-like"/>
    <property type="match status" value="1"/>
</dbReference>
<dbReference type="InterPro" id="IPR028081">
    <property type="entry name" value="Leu-bd"/>
</dbReference>
<name>A0A0R3LBI3_9BRAD</name>
<dbReference type="InterPro" id="IPR051010">
    <property type="entry name" value="BCAA_transport"/>
</dbReference>
<dbReference type="Proteomes" id="UP000051913">
    <property type="component" value="Unassembled WGS sequence"/>
</dbReference>
<keyword evidence="3" id="KW-0732">Signal</keyword>
<accession>A0A0R3LBI3</accession>
<evidence type="ECO:0000256" key="2">
    <source>
        <dbReference type="ARBA" id="ARBA00022448"/>
    </source>
</evidence>
<dbReference type="SUPFAM" id="SSF53822">
    <property type="entry name" value="Periplasmic binding protein-like I"/>
    <property type="match status" value="1"/>
</dbReference>
<dbReference type="AlphaFoldDB" id="A0A0R3LBI3"/>
<dbReference type="STRING" id="1518501.CQ10_09500"/>
<evidence type="ECO:0000313" key="7">
    <source>
        <dbReference type="Proteomes" id="UP000051913"/>
    </source>
</evidence>
<dbReference type="PANTHER" id="PTHR30483">
    <property type="entry name" value="LEUCINE-SPECIFIC-BINDING PROTEIN"/>
    <property type="match status" value="1"/>
</dbReference>
<feature type="domain" description="Leucine-binding protein" evidence="5">
    <location>
        <begin position="41"/>
        <end position="398"/>
    </location>
</feature>
<comment type="similarity">
    <text evidence="1">Belongs to the leucine-binding protein family.</text>
</comment>
<sequence>MGRTKMGEANMSKTSLTRRTVLSGAAAMGLSTMARAQQPAEVKVGLIVPLSGIYTRPGQVMRMGAEMGIEHINAQGGIKSLGGAKLKLIVIDCGDTTEKAKNAAQRMVAQEPDLVAATGSYLSSFTLAVTEVTERAELPMLTLSYSDLLTERGFKFIFQTAAPASRQSELGLPELMKLAEAASGKRPKTVAMLMDNTATSVATAKALKEKIFAQEGLRLVVEEVWTPLLSDATPLIQKVRSARPDLLLFMPNAISDAKLGLEKINEFGLGQGKIPTVSFSITIAEPDMLQSVSTEAVQGIMTVVANWGSKGHEALIAELKAKYKEPWMTQNVISTYGDMWLMKAALEQAGKADRLAVAQAFRTMDGGPSKHYPGGQLKFDEKGRRVGAGVVIAQWQSGVPVTVYPSDLALAAPFWPKKS</sequence>
<reference evidence="6 7" key="1">
    <citation type="submission" date="2014-03" db="EMBL/GenBank/DDBJ databases">
        <title>Bradyrhizobium valentinum sp. nov., isolated from effective nodules of Lupinus mariae-josephae, a lupine endemic of basic-lime soils in Eastern Spain.</title>
        <authorList>
            <person name="Duran D."/>
            <person name="Rey L."/>
            <person name="Navarro A."/>
            <person name="Busquets A."/>
            <person name="Imperial J."/>
            <person name="Ruiz-Argueso T."/>
        </authorList>
    </citation>
    <scope>NUCLEOTIDE SEQUENCE [LARGE SCALE GENOMIC DNA]</scope>
    <source>
        <strain evidence="6 7">LmjM3</strain>
    </source>
</reference>
<evidence type="ECO:0000259" key="5">
    <source>
        <dbReference type="Pfam" id="PF13458"/>
    </source>
</evidence>
<dbReference type="GO" id="GO:0006865">
    <property type="term" value="P:amino acid transport"/>
    <property type="evidence" value="ECO:0007669"/>
    <property type="project" value="UniProtKB-KW"/>
</dbReference>
<dbReference type="PANTHER" id="PTHR30483:SF37">
    <property type="entry name" value="ABC TRANSPORTER SUBSTRATE-BINDING PROTEIN"/>
    <property type="match status" value="1"/>
</dbReference>
<evidence type="ECO:0000313" key="6">
    <source>
        <dbReference type="EMBL" id="KRR03103.1"/>
    </source>
</evidence>
<dbReference type="InterPro" id="IPR028082">
    <property type="entry name" value="Peripla_BP_I"/>
</dbReference>
<dbReference type="Gene3D" id="3.40.50.2300">
    <property type="match status" value="2"/>
</dbReference>
<keyword evidence="2" id="KW-0813">Transport</keyword>
<protein>
    <submittedName>
        <fullName evidence="6">Branched-chain amino acid ABC transporter substrate-binding protein</fullName>
    </submittedName>
</protein>